<name>A0A9W9DUN4_9AGAR</name>
<keyword evidence="2" id="KW-1185">Reference proteome</keyword>
<dbReference type="AlphaFoldDB" id="A0A9W9DUN4"/>
<dbReference type="EMBL" id="JAOTPV010000003">
    <property type="protein sequence ID" value="KAJ4485854.1"/>
    <property type="molecule type" value="Genomic_DNA"/>
</dbReference>
<evidence type="ECO:0000313" key="2">
    <source>
        <dbReference type="Proteomes" id="UP001150266"/>
    </source>
</evidence>
<reference evidence="1" key="1">
    <citation type="submission" date="2022-08" db="EMBL/GenBank/DDBJ databases">
        <title>A Global Phylogenomic Analysis of the Shiitake Genus Lentinula.</title>
        <authorList>
            <consortium name="DOE Joint Genome Institute"/>
            <person name="Sierra-Patev S."/>
            <person name="Min B."/>
            <person name="Naranjo-Ortiz M."/>
            <person name="Looney B."/>
            <person name="Konkel Z."/>
            <person name="Slot J.C."/>
            <person name="Sakamoto Y."/>
            <person name="Steenwyk J.L."/>
            <person name="Rokas A."/>
            <person name="Carro J."/>
            <person name="Camarero S."/>
            <person name="Ferreira P."/>
            <person name="Molpeceres G."/>
            <person name="Ruiz-Duenas F.J."/>
            <person name="Serrano A."/>
            <person name="Henrissat B."/>
            <person name="Drula E."/>
            <person name="Hughes K.W."/>
            <person name="Mata J.L."/>
            <person name="Ishikawa N.K."/>
            <person name="Vargas-Isla R."/>
            <person name="Ushijima S."/>
            <person name="Smith C.A."/>
            <person name="Ahrendt S."/>
            <person name="Andreopoulos W."/>
            <person name="He G."/>
            <person name="Labutti K."/>
            <person name="Lipzen A."/>
            <person name="Ng V."/>
            <person name="Riley R."/>
            <person name="Sandor L."/>
            <person name="Barry K."/>
            <person name="Martinez A.T."/>
            <person name="Xiao Y."/>
            <person name="Gibbons J.G."/>
            <person name="Terashima K."/>
            <person name="Grigoriev I.V."/>
            <person name="Hibbett D.S."/>
        </authorList>
    </citation>
    <scope>NUCLEOTIDE SEQUENCE</scope>
    <source>
        <strain evidence="1">JLM2183</strain>
    </source>
</reference>
<comment type="caution">
    <text evidence="1">The sequence shown here is derived from an EMBL/GenBank/DDBJ whole genome shotgun (WGS) entry which is preliminary data.</text>
</comment>
<protein>
    <submittedName>
        <fullName evidence="1">Uncharacterized protein</fullName>
    </submittedName>
</protein>
<sequence length="157" mass="17749">MYQICLLLLDILSSNQHFHPFDFVRHTPPYLQLAPVLSSCPTTVGDHVEYQGIGNGYVENSTTDGEITNIVTDKKNCRKCWRICQYWKGNCVQGQKVHPRSSIICRILTTSCCLAGIEANATCALHSLFENLPSISFVNSISFFFFFAHCRPEKIDL</sequence>
<organism evidence="1 2">
    <name type="scientific">Lentinula aciculospora</name>
    <dbReference type="NCBI Taxonomy" id="153920"/>
    <lineage>
        <taxon>Eukaryota</taxon>
        <taxon>Fungi</taxon>
        <taxon>Dikarya</taxon>
        <taxon>Basidiomycota</taxon>
        <taxon>Agaricomycotina</taxon>
        <taxon>Agaricomycetes</taxon>
        <taxon>Agaricomycetidae</taxon>
        <taxon>Agaricales</taxon>
        <taxon>Marasmiineae</taxon>
        <taxon>Omphalotaceae</taxon>
        <taxon>Lentinula</taxon>
    </lineage>
</organism>
<dbReference type="OrthoDB" id="10052172at2759"/>
<gene>
    <name evidence="1" type="ORF">J3R30DRAFT_1415300</name>
</gene>
<accession>A0A9W9DUN4</accession>
<dbReference type="Proteomes" id="UP001150266">
    <property type="component" value="Unassembled WGS sequence"/>
</dbReference>
<proteinExistence type="predicted"/>
<evidence type="ECO:0000313" key="1">
    <source>
        <dbReference type="EMBL" id="KAJ4485854.1"/>
    </source>
</evidence>